<dbReference type="EMBL" id="VEVO01000002">
    <property type="protein sequence ID" value="KAF0045103.1"/>
    <property type="molecule type" value="Genomic_DNA"/>
</dbReference>
<gene>
    <name evidence="1" type="ORF">F2P81_001632</name>
</gene>
<sequence length="184" mass="20288">MARATVRHLCLAGKGAESENSRTTSAVQRTQTRLCPELIGPHSSSCNSIGRAALHSAVHLQTCCYCRSVVPVAALEMNPHRVGTALSVELEIPLNGCDAITGRRHTFALPTRERDSVVVRSDTSRSLHSSLRSPETRTGTVIEPTHLESPLLQRHIRFNTSDHDRCSTLLENCNLLRWSLCEIL</sequence>
<evidence type="ECO:0000313" key="1">
    <source>
        <dbReference type="EMBL" id="KAF0045103.1"/>
    </source>
</evidence>
<organism evidence="1 2">
    <name type="scientific">Scophthalmus maximus</name>
    <name type="common">Turbot</name>
    <name type="synonym">Psetta maxima</name>
    <dbReference type="NCBI Taxonomy" id="52904"/>
    <lineage>
        <taxon>Eukaryota</taxon>
        <taxon>Metazoa</taxon>
        <taxon>Chordata</taxon>
        <taxon>Craniata</taxon>
        <taxon>Vertebrata</taxon>
        <taxon>Euteleostomi</taxon>
        <taxon>Actinopterygii</taxon>
        <taxon>Neopterygii</taxon>
        <taxon>Teleostei</taxon>
        <taxon>Neoteleostei</taxon>
        <taxon>Acanthomorphata</taxon>
        <taxon>Carangaria</taxon>
        <taxon>Pleuronectiformes</taxon>
        <taxon>Pleuronectoidei</taxon>
        <taxon>Scophthalmidae</taxon>
        <taxon>Scophthalmus</taxon>
    </lineage>
</organism>
<name>A0A6A4TGM8_SCOMX</name>
<comment type="caution">
    <text evidence="1">The sequence shown here is derived from an EMBL/GenBank/DDBJ whole genome shotgun (WGS) entry which is preliminary data.</text>
</comment>
<evidence type="ECO:0000313" key="2">
    <source>
        <dbReference type="Proteomes" id="UP000438429"/>
    </source>
</evidence>
<reference evidence="1 2" key="1">
    <citation type="submission" date="2019-06" db="EMBL/GenBank/DDBJ databases">
        <title>Draft genomes of female and male turbot (Scophthalmus maximus).</title>
        <authorList>
            <person name="Xu H."/>
            <person name="Xu X.-W."/>
            <person name="Shao C."/>
            <person name="Chen S."/>
        </authorList>
    </citation>
    <scope>NUCLEOTIDE SEQUENCE [LARGE SCALE GENOMIC DNA]</scope>
    <source>
        <strain evidence="1">Ysfricsl-2016a</strain>
        <tissue evidence="1">Blood</tissue>
    </source>
</reference>
<dbReference type="AlphaFoldDB" id="A0A6A4TGM8"/>
<protein>
    <submittedName>
        <fullName evidence="1">Uncharacterized protein</fullName>
    </submittedName>
</protein>
<proteinExistence type="predicted"/>
<accession>A0A6A4TGM8</accession>
<dbReference type="Proteomes" id="UP000438429">
    <property type="component" value="Unassembled WGS sequence"/>
</dbReference>